<dbReference type="InterPro" id="IPR041962">
    <property type="entry name" value="BsuBI/PstI_N_sf"/>
</dbReference>
<organism evidence="4">
    <name type="scientific">marine sediment metagenome</name>
    <dbReference type="NCBI Taxonomy" id="412755"/>
    <lineage>
        <taxon>unclassified sequences</taxon>
        <taxon>metagenomes</taxon>
        <taxon>ecological metagenomes</taxon>
    </lineage>
</organism>
<dbReference type="Gene3D" id="3.40.1350.80">
    <property type="match status" value="1"/>
</dbReference>
<reference evidence="4" key="1">
    <citation type="journal article" date="2014" name="Front. Microbiol.">
        <title>High frequency of phylogenetically diverse reductive dehalogenase-homologous genes in deep subseafloor sedimentary metagenomes.</title>
        <authorList>
            <person name="Kawai M."/>
            <person name="Futagami T."/>
            <person name="Toyoda A."/>
            <person name="Takaki Y."/>
            <person name="Nishi S."/>
            <person name="Hori S."/>
            <person name="Arai W."/>
            <person name="Tsubouchi T."/>
            <person name="Morono Y."/>
            <person name="Uchiyama I."/>
            <person name="Ito T."/>
            <person name="Fujiyama A."/>
            <person name="Inagaki F."/>
            <person name="Takami H."/>
        </authorList>
    </citation>
    <scope>NUCLEOTIDE SEQUENCE</scope>
    <source>
        <strain evidence="4">Expedition CK06-06</strain>
    </source>
</reference>
<evidence type="ECO:0000259" key="2">
    <source>
        <dbReference type="Pfam" id="PF06616"/>
    </source>
</evidence>
<protein>
    <recommendedName>
        <fullName evidence="5">Restriction endonuclease</fullName>
    </recommendedName>
</protein>
<evidence type="ECO:0000256" key="1">
    <source>
        <dbReference type="SAM" id="MobiDB-lite"/>
    </source>
</evidence>
<dbReference type="GO" id="GO:0009036">
    <property type="term" value="F:type II site-specific deoxyribonuclease activity"/>
    <property type="evidence" value="ECO:0007669"/>
    <property type="project" value="InterPro"/>
</dbReference>
<dbReference type="GO" id="GO:0003677">
    <property type="term" value="F:DNA binding"/>
    <property type="evidence" value="ECO:0007669"/>
    <property type="project" value="InterPro"/>
</dbReference>
<proteinExistence type="predicted"/>
<dbReference type="AlphaFoldDB" id="X1TMF8"/>
<dbReference type="EMBL" id="BARW01029159">
    <property type="protein sequence ID" value="GAJ06444.1"/>
    <property type="molecule type" value="Genomic_DNA"/>
</dbReference>
<dbReference type="InterPro" id="IPR009528">
    <property type="entry name" value="Restrct_endonuc_II_BsuBI_C"/>
</dbReference>
<dbReference type="InterPro" id="IPR041454">
    <property type="entry name" value="BsuBI/PstI_N"/>
</dbReference>
<comment type="caution">
    <text evidence="4">The sequence shown here is derived from an EMBL/GenBank/DDBJ whole genome shotgun (WGS) entry which is preliminary data.</text>
</comment>
<feature type="region of interest" description="Disordered" evidence="1">
    <location>
        <begin position="1"/>
        <end position="20"/>
    </location>
</feature>
<dbReference type="InterPro" id="IPR041963">
    <property type="entry name" value="BsuBI/PstI_C_sf"/>
</dbReference>
<evidence type="ECO:0008006" key="5">
    <source>
        <dbReference type="Google" id="ProtNLM"/>
    </source>
</evidence>
<dbReference type="Pfam" id="PF17728">
    <property type="entry name" value="BsuBI_PstI_RE_N"/>
    <property type="match status" value="1"/>
</dbReference>
<accession>X1TMF8</accession>
<evidence type="ECO:0000313" key="4">
    <source>
        <dbReference type="EMBL" id="GAJ06444.1"/>
    </source>
</evidence>
<dbReference type="Pfam" id="PF06616">
    <property type="entry name" value="BsuBI_PstI_RE"/>
    <property type="match status" value="1"/>
</dbReference>
<feature type="non-terminal residue" evidence="4">
    <location>
        <position position="1"/>
    </location>
</feature>
<dbReference type="GO" id="GO:0009307">
    <property type="term" value="P:DNA restriction-modification system"/>
    <property type="evidence" value="ECO:0007669"/>
    <property type="project" value="InterPro"/>
</dbReference>
<dbReference type="Gene3D" id="1.10.10.1820">
    <property type="entry name" value="BsuBI/PstI restriction endonuclease-like"/>
    <property type="match status" value="1"/>
</dbReference>
<evidence type="ECO:0000259" key="3">
    <source>
        <dbReference type="Pfam" id="PF17728"/>
    </source>
</evidence>
<feature type="domain" description="BsuBI/PstI restriction endonuclease" evidence="2">
    <location>
        <begin position="72"/>
        <end position="224"/>
    </location>
</feature>
<gene>
    <name evidence="4" type="ORF">S12H4_46929</name>
</gene>
<sequence>HQFVQGRIADYNPDEPDLPTNSPRAHYAISEAALTAVRKFGLPEYKKHIANFINSQGSLIEIYEKSRKAKKVPVILPNGKKFNLSPGKHNELQASIIKEFAPRFLKSPKVLYFGDTAKKGLVIDLPSFVLLNVCVSDHDKLPDVVLLDSSKNWIFLIEAVTSHGPMNPKRLFELQEMFKASKCGKIFVSAFPDFTEFKRHSKEISWETEVWIADFPEHIIHYNGDKFIGPR</sequence>
<feature type="domain" description="BsuBI/PstI restriction endonuclease HTH" evidence="3">
    <location>
        <begin position="1"/>
        <end position="61"/>
    </location>
</feature>
<dbReference type="GO" id="GO:0000287">
    <property type="term" value="F:magnesium ion binding"/>
    <property type="evidence" value="ECO:0007669"/>
    <property type="project" value="InterPro"/>
</dbReference>
<name>X1TMF8_9ZZZZ</name>